<evidence type="ECO:0000313" key="3">
    <source>
        <dbReference type="EMBL" id="EMR62894.1"/>
    </source>
</evidence>
<dbReference type="InterPro" id="IPR001509">
    <property type="entry name" value="Epimerase_deHydtase"/>
</dbReference>
<dbReference type="InterPro" id="IPR036291">
    <property type="entry name" value="NAD(P)-bd_dom_sf"/>
</dbReference>
<dbReference type="PANTHER" id="PTHR14097:SF9">
    <property type="entry name" value="EPIMERASE, PUTATIVE (AFU_ORTHOLOGUE AFUA_8G07320)-RELATED"/>
    <property type="match status" value="1"/>
</dbReference>
<dbReference type="OMA" id="MRGECEN"/>
<sequence length="241" mass="26255">MKLIVTGATGYVGKEVIRQSLGRKEITSVIAVARKPVPVPDGLSNSADASKLRSVGIKDYEQYPDDVKKEFSGAGACIWTVGISPAKASTMDWDELKRVSETCTIAGMKAMYEAGPANPFRFLYVCGETAERDQTAARDATKKPGMREKYNMMRGECENQVLKFAAEHDGVEVAAARPAMIYAPGEFFKIYFLAPIARMIIGAPGIYTTDLANAMLDQVINGFEKDALQARDLVRLSQPSA</sequence>
<dbReference type="AlphaFoldDB" id="M7S9S1"/>
<dbReference type="SUPFAM" id="SSF51735">
    <property type="entry name" value="NAD(P)-binding Rossmann-fold domains"/>
    <property type="match status" value="1"/>
</dbReference>
<dbReference type="Pfam" id="PF01370">
    <property type="entry name" value="Epimerase"/>
    <property type="match status" value="1"/>
</dbReference>
<dbReference type="OrthoDB" id="3535423at2759"/>
<comment type="subcellular location">
    <subcellularLocation>
        <location evidence="1">Membrane</location>
    </subcellularLocation>
</comment>
<evidence type="ECO:0000313" key="4">
    <source>
        <dbReference type="Proteomes" id="UP000012174"/>
    </source>
</evidence>
<reference evidence="4" key="1">
    <citation type="journal article" date="2013" name="Genome Announc.">
        <title>Draft genome sequence of the grapevine dieback fungus Eutypa lata UCR-EL1.</title>
        <authorList>
            <person name="Blanco-Ulate B."/>
            <person name="Rolshausen P.E."/>
            <person name="Cantu D."/>
        </authorList>
    </citation>
    <scope>NUCLEOTIDE SEQUENCE [LARGE SCALE GENOMIC DNA]</scope>
    <source>
        <strain evidence="4">UCR-EL1</strain>
    </source>
</reference>
<dbReference type="HOGENOM" id="CLU_071330_0_0_1"/>
<dbReference type="PANTHER" id="PTHR14097">
    <property type="entry name" value="OXIDOREDUCTASE HTATIP2"/>
    <property type="match status" value="1"/>
</dbReference>
<dbReference type="EMBL" id="KB707348">
    <property type="protein sequence ID" value="EMR62894.1"/>
    <property type="molecule type" value="Genomic_DNA"/>
</dbReference>
<dbReference type="Proteomes" id="UP000012174">
    <property type="component" value="Unassembled WGS sequence"/>
</dbReference>
<evidence type="ECO:0000259" key="2">
    <source>
        <dbReference type="Pfam" id="PF01370"/>
    </source>
</evidence>
<protein>
    <submittedName>
        <fullName evidence="3">Putative nucleoside-diphosphate-sugar epimerase protein</fullName>
    </submittedName>
</protein>
<name>M7S9S1_EUTLA</name>
<evidence type="ECO:0000256" key="1">
    <source>
        <dbReference type="ARBA" id="ARBA00004370"/>
    </source>
</evidence>
<gene>
    <name evidence="3" type="ORF">UCREL1_10164</name>
</gene>
<dbReference type="Gene3D" id="3.40.50.720">
    <property type="entry name" value="NAD(P)-binding Rossmann-like Domain"/>
    <property type="match status" value="1"/>
</dbReference>
<dbReference type="eggNOG" id="ENOG502SRS2">
    <property type="taxonomic scope" value="Eukaryota"/>
</dbReference>
<dbReference type="GO" id="GO:0016020">
    <property type="term" value="C:membrane"/>
    <property type="evidence" value="ECO:0007669"/>
    <property type="project" value="UniProtKB-SubCell"/>
</dbReference>
<feature type="domain" description="NAD-dependent epimerase/dehydratase" evidence="2">
    <location>
        <begin position="4"/>
        <end position="186"/>
    </location>
</feature>
<accession>M7S9S1</accession>
<organism evidence="3 4">
    <name type="scientific">Eutypa lata (strain UCR-EL1)</name>
    <name type="common">Grapevine dieback disease fungus</name>
    <name type="synonym">Eutypa armeniacae</name>
    <dbReference type="NCBI Taxonomy" id="1287681"/>
    <lineage>
        <taxon>Eukaryota</taxon>
        <taxon>Fungi</taxon>
        <taxon>Dikarya</taxon>
        <taxon>Ascomycota</taxon>
        <taxon>Pezizomycotina</taxon>
        <taxon>Sordariomycetes</taxon>
        <taxon>Xylariomycetidae</taxon>
        <taxon>Xylariales</taxon>
        <taxon>Diatrypaceae</taxon>
        <taxon>Eutypa</taxon>
    </lineage>
</organism>
<proteinExistence type="predicted"/>
<keyword evidence="4" id="KW-1185">Reference proteome</keyword>
<dbReference type="KEGG" id="ela:UCREL1_10164"/>